<dbReference type="AlphaFoldDB" id="A0A9X4PC17"/>
<dbReference type="RefSeq" id="WP_279572093.1">
    <property type="nucleotide sequence ID" value="NZ_LWID01000001.1"/>
</dbReference>
<keyword evidence="1" id="KW-0472">Membrane</keyword>
<feature type="transmembrane region" description="Helical" evidence="1">
    <location>
        <begin position="148"/>
        <end position="174"/>
    </location>
</feature>
<feature type="transmembrane region" description="Helical" evidence="1">
    <location>
        <begin position="79"/>
        <end position="101"/>
    </location>
</feature>
<feature type="transmembrane region" description="Helical" evidence="1">
    <location>
        <begin position="122"/>
        <end position="142"/>
    </location>
</feature>
<name>A0A9X4PC17_9PAST</name>
<protein>
    <submittedName>
        <fullName evidence="2">Uncharacterized protein</fullName>
    </submittedName>
</protein>
<evidence type="ECO:0000313" key="2">
    <source>
        <dbReference type="EMBL" id="MDG6894621.1"/>
    </source>
</evidence>
<evidence type="ECO:0000313" key="3">
    <source>
        <dbReference type="Proteomes" id="UP001155500"/>
    </source>
</evidence>
<sequence length="254" mass="29267">MQINFTQIFQDSWNFMRNQRTLVISFAVFFFLLTFTSQTLLDAMLPAIMQQLQNQPTQISAELPENINQTAMLMTNSQVMIISLTSQIINSLLSTWALISIHQISQHNQLSLAQTLTTSLKYFLGVLVLSVLVIFPLLYGVINLFLGSLFGLVLTLLGIYLFLRLCLSPLIYLFENHSFFSAIQFCWQQSNKRLSTLFIYCLIVYLLFSLITNQLAGFSHNIPLQIITIALHSLITVFSLVFSYRFYHLFIHQR</sequence>
<keyword evidence="1" id="KW-1133">Transmembrane helix</keyword>
<gene>
    <name evidence="2" type="ORF">A6A20_03030</name>
</gene>
<evidence type="ECO:0000256" key="1">
    <source>
        <dbReference type="SAM" id="Phobius"/>
    </source>
</evidence>
<keyword evidence="1" id="KW-0812">Transmembrane</keyword>
<dbReference type="EMBL" id="LWID01000001">
    <property type="protein sequence ID" value="MDG6894621.1"/>
    <property type="molecule type" value="Genomic_DNA"/>
</dbReference>
<feature type="transmembrane region" description="Helical" evidence="1">
    <location>
        <begin position="222"/>
        <end position="247"/>
    </location>
</feature>
<proteinExistence type="predicted"/>
<reference evidence="2" key="1">
    <citation type="submission" date="2016-03" db="EMBL/GenBank/DDBJ databases">
        <title>Co-evolution between Pasteurellaceae and their hosts.</title>
        <authorList>
            <person name="Hansen M.J."/>
            <person name="Bojesen A.M."/>
            <person name="Planet P."/>
        </authorList>
    </citation>
    <scope>NUCLEOTIDE SEQUENCE</scope>
    <source>
        <strain evidence="2">146/S8/89</strain>
    </source>
</reference>
<dbReference type="Proteomes" id="UP001155500">
    <property type="component" value="Unassembled WGS sequence"/>
</dbReference>
<feature type="transmembrane region" description="Helical" evidence="1">
    <location>
        <begin position="194"/>
        <end position="216"/>
    </location>
</feature>
<comment type="caution">
    <text evidence="2">The sequence shown here is derived from an EMBL/GenBank/DDBJ whole genome shotgun (WGS) entry which is preliminary data.</text>
</comment>
<accession>A0A9X4PC17</accession>
<feature type="transmembrane region" description="Helical" evidence="1">
    <location>
        <begin position="21"/>
        <end position="41"/>
    </location>
</feature>
<keyword evidence="3" id="KW-1185">Reference proteome</keyword>
<organism evidence="2 3">
    <name type="scientific">Volucribacter amazonae</name>
    <dbReference type="NCBI Taxonomy" id="256731"/>
    <lineage>
        <taxon>Bacteria</taxon>
        <taxon>Pseudomonadati</taxon>
        <taxon>Pseudomonadota</taxon>
        <taxon>Gammaproteobacteria</taxon>
        <taxon>Pasteurellales</taxon>
        <taxon>Pasteurellaceae</taxon>
        <taxon>Volucribacter</taxon>
    </lineage>
</organism>